<dbReference type="GO" id="GO:0005737">
    <property type="term" value="C:cytoplasm"/>
    <property type="evidence" value="ECO:0007669"/>
    <property type="project" value="UniProtKB-SubCell"/>
</dbReference>
<keyword evidence="17 18" id="KW-0132">Cell division</keyword>
<evidence type="ECO:0000313" key="22">
    <source>
        <dbReference type="Proteomes" id="UP000276443"/>
    </source>
</evidence>
<dbReference type="GO" id="GO:0009252">
    <property type="term" value="P:peptidoglycan biosynthetic process"/>
    <property type="evidence" value="ECO:0007669"/>
    <property type="project" value="UniProtKB-UniRule"/>
</dbReference>
<evidence type="ECO:0000259" key="19">
    <source>
        <dbReference type="Pfam" id="PF02875"/>
    </source>
</evidence>
<evidence type="ECO:0000256" key="5">
    <source>
        <dbReference type="ARBA" id="ARBA00012212"/>
    </source>
</evidence>
<dbReference type="AlphaFoldDB" id="A0A3N5BLM3"/>
<dbReference type="Pfam" id="PF08245">
    <property type="entry name" value="Mur_ligase_M"/>
    <property type="match status" value="1"/>
</dbReference>
<comment type="function">
    <text evidence="1 17 18">Cell wall formation. Catalyzes the addition of glutamate to the nucleotide precursor UDP-N-acetylmuramoyl-L-alanine (UMA).</text>
</comment>
<evidence type="ECO:0000256" key="4">
    <source>
        <dbReference type="ARBA" id="ARBA00010416"/>
    </source>
</evidence>
<evidence type="ECO:0000256" key="8">
    <source>
        <dbReference type="ARBA" id="ARBA00022598"/>
    </source>
</evidence>
<evidence type="ECO:0000256" key="7">
    <source>
        <dbReference type="ARBA" id="ARBA00022490"/>
    </source>
</evidence>
<dbReference type="PANTHER" id="PTHR43692">
    <property type="entry name" value="UDP-N-ACETYLMURAMOYLALANINE--D-GLUTAMATE LIGASE"/>
    <property type="match status" value="1"/>
</dbReference>
<evidence type="ECO:0000256" key="10">
    <source>
        <dbReference type="ARBA" id="ARBA00022840"/>
    </source>
</evidence>
<evidence type="ECO:0000256" key="14">
    <source>
        <dbReference type="ARBA" id="ARBA00030398"/>
    </source>
</evidence>
<dbReference type="InterPro" id="IPR004101">
    <property type="entry name" value="Mur_ligase_C"/>
</dbReference>
<comment type="caution">
    <text evidence="21">The sequence shown here is derived from an EMBL/GenBank/DDBJ whole genome shotgun (WGS) entry which is preliminary data.</text>
</comment>
<dbReference type="GO" id="GO:0051301">
    <property type="term" value="P:cell division"/>
    <property type="evidence" value="ECO:0007669"/>
    <property type="project" value="UniProtKB-KW"/>
</dbReference>
<dbReference type="InterPro" id="IPR005762">
    <property type="entry name" value="MurD"/>
</dbReference>
<dbReference type="Proteomes" id="UP000276443">
    <property type="component" value="Unassembled WGS sequence"/>
</dbReference>
<keyword evidence="11 17" id="KW-0133">Cell shape</keyword>
<evidence type="ECO:0000256" key="18">
    <source>
        <dbReference type="RuleBase" id="RU003664"/>
    </source>
</evidence>
<comment type="pathway">
    <text evidence="3 17 18">Cell wall biogenesis; peptidoglycan biosynthesis.</text>
</comment>
<dbReference type="PANTHER" id="PTHR43692:SF1">
    <property type="entry name" value="UDP-N-ACETYLMURAMOYLALANINE--D-GLUTAMATE LIGASE"/>
    <property type="match status" value="1"/>
</dbReference>
<keyword evidence="12 17" id="KW-0573">Peptidoglycan synthesis</keyword>
<feature type="domain" description="Mur ligase C-terminal" evidence="19">
    <location>
        <begin position="310"/>
        <end position="423"/>
    </location>
</feature>
<evidence type="ECO:0000256" key="3">
    <source>
        <dbReference type="ARBA" id="ARBA00004752"/>
    </source>
</evidence>
<comment type="similarity">
    <text evidence="4 17">Belongs to the MurCDEF family.</text>
</comment>
<evidence type="ECO:0000256" key="12">
    <source>
        <dbReference type="ARBA" id="ARBA00022984"/>
    </source>
</evidence>
<dbReference type="Gene3D" id="3.40.50.720">
    <property type="entry name" value="NAD(P)-binding Rossmann-like Domain"/>
    <property type="match status" value="1"/>
</dbReference>
<evidence type="ECO:0000259" key="20">
    <source>
        <dbReference type="Pfam" id="PF08245"/>
    </source>
</evidence>
<evidence type="ECO:0000256" key="2">
    <source>
        <dbReference type="ARBA" id="ARBA00004496"/>
    </source>
</evidence>
<dbReference type="HAMAP" id="MF_00639">
    <property type="entry name" value="MurD"/>
    <property type="match status" value="1"/>
</dbReference>
<dbReference type="SUPFAM" id="SSF51984">
    <property type="entry name" value="MurCD N-terminal domain"/>
    <property type="match status" value="1"/>
</dbReference>
<protein>
    <recommendedName>
        <fullName evidence="6 17">UDP-N-acetylmuramoylalanine--D-glutamate ligase</fullName>
        <ecNumber evidence="5 17">6.3.2.9</ecNumber>
    </recommendedName>
    <alternativeName>
        <fullName evidence="15 17">D-glutamic acid-adding enzyme</fullName>
    </alternativeName>
    <alternativeName>
        <fullName evidence="14 17">UDP-N-acetylmuramoyl-L-alanyl-D-glutamate synthetase</fullName>
    </alternativeName>
</protein>
<keyword evidence="17 18" id="KW-0131">Cell cycle</keyword>
<sequence>MKKLTHFPYNQVLVLGLARSGEAAAQLLYDSEVSFKINDLTPIEDNQVAQRFDSLGVEVVTGHHPFSILDNVDLIVKNPGIPYDHKLIEEAEKRNIPVVTEIELAYRLIDGPIIAITGSNGKTTTTTLVHEVLNQAGLNPLIAGNIGEVATQVARVQREGQPVVMELSSFQLKAVQEFKPDIAVLLNITEAHLDYHKTMDDYVQSKLNITANQTSNDILIYNQDEAYLSRRVKDAKARLWPFSVKGHALTYVENDVIYFNGEKVMDREGVALPGDHNLENVLVAISIGKHFGVLNETIVNVLKTFTGVKHRLQYVDTIHARQFFNDSKATNISASLKAIRAFNNPIVLIAGGLDRGNEFDELVKSFDSVSHCVVYGQSAEKIKRAAERLNFDSVTLVDNLEQATNKAYEFSQPGDIILFSPACASWDQFKSFEERGDMFIDLVHKFY</sequence>
<evidence type="ECO:0000256" key="1">
    <source>
        <dbReference type="ARBA" id="ARBA00002734"/>
    </source>
</evidence>
<evidence type="ECO:0000256" key="15">
    <source>
        <dbReference type="ARBA" id="ARBA00032324"/>
    </source>
</evidence>
<feature type="binding site" evidence="17">
    <location>
        <begin position="118"/>
        <end position="124"/>
    </location>
    <ligand>
        <name>ATP</name>
        <dbReference type="ChEBI" id="CHEBI:30616"/>
    </ligand>
</feature>
<dbReference type="SUPFAM" id="SSF53623">
    <property type="entry name" value="MurD-like peptide ligases, catalytic domain"/>
    <property type="match status" value="1"/>
</dbReference>
<evidence type="ECO:0000313" key="21">
    <source>
        <dbReference type="EMBL" id="RPF56080.1"/>
    </source>
</evidence>
<dbReference type="OrthoDB" id="9809796at2"/>
<proteinExistence type="inferred from homology"/>
<evidence type="ECO:0000256" key="13">
    <source>
        <dbReference type="ARBA" id="ARBA00023316"/>
    </source>
</evidence>
<accession>A0A3N5BLM3</accession>
<evidence type="ECO:0000256" key="11">
    <source>
        <dbReference type="ARBA" id="ARBA00022960"/>
    </source>
</evidence>
<dbReference type="InterPro" id="IPR036615">
    <property type="entry name" value="Mur_ligase_C_dom_sf"/>
</dbReference>
<keyword evidence="10 17" id="KW-0067">ATP-binding</keyword>
<evidence type="ECO:0000256" key="17">
    <source>
        <dbReference type="HAMAP-Rule" id="MF_00639"/>
    </source>
</evidence>
<keyword evidence="22" id="KW-1185">Reference proteome</keyword>
<keyword evidence="13 17" id="KW-0961">Cell wall biogenesis/degradation</keyword>
<dbReference type="NCBIfam" id="TIGR01087">
    <property type="entry name" value="murD"/>
    <property type="match status" value="1"/>
</dbReference>
<dbReference type="SUPFAM" id="SSF53244">
    <property type="entry name" value="MurD-like peptide ligases, peptide-binding domain"/>
    <property type="match status" value="1"/>
</dbReference>
<dbReference type="RefSeq" id="WP_124220173.1">
    <property type="nucleotide sequence ID" value="NZ_RKRF01000007.1"/>
</dbReference>
<name>A0A3N5BLM3_9BACI</name>
<organism evidence="21 22">
    <name type="scientific">Aquisalibacillus elongatus</name>
    <dbReference type="NCBI Taxonomy" id="485577"/>
    <lineage>
        <taxon>Bacteria</taxon>
        <taxon>Bacillati</taxon>
        <taxon>Bacillota</taxon>
        <taxon>Bacilli</taxon>
        <taxon>Bacillales</taxon>
        <taxon>Bacillaceae</taxon>
        <taxon>Aquisalibacillus</taxon>
    </lineage>
</organism>
<dbReference type="EC" id="6.3.2.9" evidence="5 17"/>
<comment type="subcellular location">
    <subcellularLocation>
        <location evidence="2 17 18">Cytoplasm</location>
    </subcellularLocation>
</comment>
<dbReference type="Gene3D" id="3.90.190.20">
    <property type="entry name" value="Mur ligase, C-terminal domain"/>
    <property type="match status" value="1"/>
</dbReference>
<evidence type="ECO:0000256" key="9">
    <source>
        <dbReference type="ARBA" id="ARBA00022741"/>
    </source>
</evidence>
<dbReference type="EMBL" id="RKRF01000007">
    <property type="protein sequence ID" value="RPF56080.1"/>
    <property type="molecule type" value="Genomic_DNA"/>
</dbReference>
<evidence type="ECO:0000256" key="16">
    <source>
        <dbReference type="ARBA" id="ARBA00047632"/>
    </source>
</evidence>
<dbReference type="Gene3D" id="3.40.1190.10">
    <property type="entry name" value="Mur-like, catalytic domain"/>
    <property type="match status" value="1"/>
</dbReference>
<dbReference type="GO" id="GO:0005524">
    <property type="term" value="F:ATP binding"/>
    <property type="evidence" value="ECO:0007669"/>
    <property type="project" value="UniProtKB-UniRule"/>
</dbReference>
<feature type="domain" description="Mur ligase central" evidence="20">
    <location>
        <begin position="116"/>
        <end position="286"/>
    </location>
</feature>
<dbReference type="GO" id="GO:0008360">
    <property type="term" value="P:regulation of cell shape"/>
    <property type="evidence" value="ECO:0007669"/>
    <property type="project" value="UniProtKB-KW"/>
</dbReference>
<keyword evidence="9 17" id="KW-0547">Nucleotide-binding</keyword>
<keyword evidence="8 17" id="KW-0436">Ligase</keyword>
<reference evidence="21 22" key="1">
    <citation type="submission" date="2018-11" db="EMBL/GenBank/DDBJ databases">
        <title>Genomic Encyclopedia of Type Strains, Phase IV (KMG-IV): sequencing the most valuable type-strain genomes for metagenomic binning, comparative biology and taxonomic classification.</title>
        <authorList>
            <person name="Goeker M."/>
        </authorList>
    </citation>
    <scope>NUCLEOTIDE SEQUENCE [LARGE SCALE GENOMIC DNA]</scope>
    <source>
        <strain evidence="21 22">DSM 18090</strain>
    </source>
</reference>
<evidence type="ECO:0000256" key="6">
    <source>
        <dbReference type="ARBA" id="ARBA00015655"/>
    </source>
</evidence>
<comment type="catalytic activity">
    <reaction evidence="16 17 18">
        <text>UDP-N-acetyl-alpha-D-muramoyl-L-alanine + D-glutamate + ATP = UDP-N-acetyl-alpha-D-muramoyl-L-alanyl-D-glutamate + ADP + phosphate + H(+)</text>
        <dbReference type="Rhea" id="RHEA:16429"/>
        <dbReference type="ChEBI" id="CHEBI:15378"/>
        <dbReference type="ChEBI" id="CHEBI:29986"/>
        <dbReference type="ChEBI" id="CHEBI:30616"/>
        <dbReference type="ChEBI" id="CHEBI:43474"/>
        <dbReference type="ChEBI" id="CHEBI:83898"/>
        <dbReference type="ChEBI" id="CHEBI:83900"/>
        <dbReference type="ChEBI" id="CHEBI:456216"/>
        <dbReference type="EC" id="6.3.2.9"/>
    </reaction>
</comment>
<dbReference type="GO" id="GO:0071555">
    <property type="term" value="P:cell wall organization"/>
    <property type="evidence" value="ECO:0007669"/>
    <property type="project" value="UniProtKB-KW"/>
</dbReference>
<dbReference type="GO" id="GO:0008764">
    <property type="term" value="F:UDP-N-acetylmuramoylalanine-D-glutamate ligase activity"/>
    <property type="evidence" value="ECO:0007669"/>
    <property type="project" value="UniProtKB-UniRule"/>
</dbReference>
<keyword evidence="7 17" id="KW-0963">Cytoplasm</keyword>
<dbReference type="InterPro" id="IPR036565">
    <property type="entry name" value="Mur-like_cat_sf"/>
</dbReference>
<dbReference type="Pfam" id="PF02875">
    <property type="entry name" value="Mur_ligase_C"/>
    <property type="match status" value="1"/>
</dbReference>
<dbReference type="Pfam" id="PF21799">
    <property type="entry name" value="MurD-like_N"/>
    <property type="match status" value="1"/>
</dbReference>
<gene>
    <name evidence="17" type="primary">murD</name>
    <name evidence="21" type="ORF">EDC24_0968</name>
</gene>
<dbReference type="UniPathway" id="UPA00219"/>
<dbReference type="InterPro" id="IPR013221">
    <property type="entry name" value="Mur_ligase_cen"/>
</dbReference>